<organism evidence="2">
    <name type="scientific">Tanacetum cinerariifolium</name>
    <name type="common">Dalmatian daisy</name>
    <name type="synonym">Chrysanthemum cinerariifolium</name>
    <dbReference type="NCBI Taxonomy" id="118510"/>
    <lineage>
        <taxon>Eukaryota</taxon>
        <taxon>Viridiplantae</taxon>
        <taxon>Streptophyta</taxon>
        <taxon>Embryophyta</taxon>
        <taxon>Tracheophyta</taxon>
        <taxon>Spermatophyta</taxon>
        <taxon>Magnoliopsida</taxon>
        <taxon>eudicotyledons</taxon>
        <taxon>Gunneridae</taxon>
        <taxon>Pentapetalae</taxon>
        <taxon>asterids</taxon>
        <taxon>campanulids</taxon>
        <taxon>Asterales</taxon>
        <taxon>Asteraceae</taxon>
        <taxon>Asteroideae</taxon>
        <taxon>Anthemideae</taxon>
        <taxon>Anthemidinae</taxon>
        <taxon>Tanacetum</taxon>
    </lineage>
</organism>
<protein>
    <submittedName>
        <fullName evidence="2">Retrovirus-related Pol polyprotein from transposon TNT 1-94</fullName>
    </submittedName>
</protein>
<evidence type="ECO:0000313" key="2">
    <source>
        <dbReference type="EMBL" id="GFB02248.1"/>
    </source>
</evidence>
<feature type="domain" description="Reverse transcriptase Ty1/copia-type" evidence="1">
    <location>
        <begin position="3"/>
        <end position="92"/>
    </location>
</feature>
<dbReference type="AlphaFoldDB" id="A0A699KRD0"/>
<dbReference type="Pfam" id="PF07727">
    <property type="entry name" value="RVT_2"/>
    <property type="match status" value="1"/>
</dbReference>
<sequence length="200" mass="23472">MVIILKWIYKVKLDELGGILKNTAHLVACGYRQEEEIDFEESFAPVARLEAIRIFLAYDAQKNMVVYQMYVKIAFLNDNLRKEVYVNVNDGKNLIFLKITDFSESQRYLYQPIKICSPVDTPMVEKSKLDEDREGKAVDPSHYRVEKGMIELYFVTTDYQFADIFTKALPRERFEFLLPRLGMKSMTLETLKRLQDGEEE</sequence>
<proteinExistence type="predicted"/>
<comment type="caution">
    <text evidence="2">The sequence shown here is derived from an EMBL/GenBank/DDBJ whole genome shotgun (WGS) entry which is preliminary data.</text>
</comment>
<evidence type="ECO:0000259" key="1">
    <source>
        <dbReference type="Pfam" id="PF07727"/>
    </source>
</evidence>
<name>A0A699KRD0_TANCI</name>
<dbReference type="EMBL" id="BKCJ010535418">
    <property type="protein sequence ID" value="GFB02248.1"/>
    <property type="molecule type" value="Genomic_DNA"/>
</dbReference>
<dbReference type="InterPro" id="IPR013103">
    <property type="entry name" value="RVT_2"/>
</dbReference>
<gene>
    <name evidence="2" type="ORF">Tci_674219</name>
</gene>
<accession>A0A699KRD0</accession>
<reference evidence="2" key="1">
    <citation type="journal article" date="2019" name="Sci. Rep.">
        <title>Draft genome of Tanacetum cinerariifolium, the natural source of mosquito coil.</title>
        <authorList>
            <person name="Yamashiro T."/>
            <person name="Shiraishi A."/>
            <person name="Satake H."/>
            <person name="Nakayama K."/>
        </authorList>
    </citation>
    <scope>NUCLEOTIDE SEQUENCE</scope>
</reference>